<feature type="transmembrane region" description="Helical" evidence="1">
    <location>
        <begin position="20"/>
        <end position="40"/>
    </location>
</feature>
<keyword evidence="1" id="KW-0812">Transmembrane</keyword>
<dbReference type="AlphaFoldDB" id="A0A6L6WKR8"/>
<keyword evidence="1" id="KW-0472">Membrane</keyword>
<name>A0A6L6WKR8_9RHOB</name>
<reference evidence="2 3" key="1">
    <citation type="submission" date="2019-12" db="EMBL/GenBank/DDBJ databases">
        <authorList>
            <person name="Zhang Y.-J."/>
        </authorList>
    </citation>
    <scope>NUCLEOTIDE SEQUENCE [LARGE SCALE GENOMIC DNA]</scope>
    <source>
        <strain evidence="2 3">CY05</strain>
    </source>
</reference>
<accession>A0A6L6WKR8</accession>
<evidence type="ECO:0000256" key="1">
    <source>
        <dbReference type="SAM" id="Phobius"/>
    </source>
</evidence>
<protein>
    <submittedName>
        <fullName evidence="2">Uncharacterized protein</fullName>
    </submittedName>
</protein>
<sequence length="76" mass="7912">MNGALPKLQEYFAPERLETALVSVGVILASCGLGSLLTGFNPIGCGAGSVVWKLFVGETKSGAAADQITKRLDEDE</sequence>
<dbReference type="PROSITE" id="PS51257">
    <property type="entry name" value="PROKAR_LIPOPROTEIN"/>
    <property type="match status" value="1"/>
</dbReference>
<dbReference type="RefSeq" id="WP_157024489.1">
    <property type="nucleotide sequence ID" value="NZ_WQLV01000018.1"/>
</dbReference>
<organism evidence="2 3">
    <name type="scientific">Parasedimentitalea huanghaiensis</name>
    <dbReference type="NCBI Taxonomy" id="2682100"/>
    <lineage>
        <taxon>Bacteria</taxon>
        <taxon>Pseudomonadati</taxon>
        <taxon>Pseudomonadota</taxon>
        <taxon>Alphaproteobacteria</taxon>
        <taxon>Rhodobacterales</taxon>
        <taxon>Paracoccaceae</taxon>
        <taxon>Parasedimentitalea</taxon>
    </lineage>
</organism>
<keyword evidence="3" id="KW-1185">Reference proteome</keyword>
<evidence type="ECO:0000313" key="2">
    <source>
        <dbReference type="EMBL" id="MVO18274.1"/>
    </source>
</evidence>
<proteinExistence type="predicted"/>
<keyword evidence="1" id="KW-1133">Transmembrane helix</keyword>
<dbReference type="EMBL" id="WQLV01000018">
    <property type="protein sequence ID" value="MVO18274.1"/>
    <property type="molecule type" value="Genomic_DNA"/>
</dbReference>
<dbReference type="Proteomes" id="UP000478892">
    <property type="component" value="Unassembled WGS sequence"/>
</dbReference>
<gene>
    <name evidence="2" type="ORF">GO984_20845</name>
</gene>
<comment type="caution">
    <text evidence="2">The sequence shown here is derived from an EMBL/GenBank/DDBJ whole genome shotgun (WGS) entry which is preliminary data.</text>
</comment>
<evidence type="ECO:0000313" key="3">
    <source>
        <dbReference type="Proteomes" id="UP000478892"/>
    </source>
</evidence>